<dbReference type="InterPro" id="IPR010982">
    <property type="entry name" value="Lambda_DNA-bd_dom_sf"/>
</dbReference>
<evidence type="ECO:0000313" key="2">
    <source>
        <dbReference type="EMBL" id="KAA0941146.1"/>
    </source>
</evidence>
<dbReference type="EMBL" id="VDFC01000019">
    <property type="protein sequence ID" value="KAA0941146.1"/>
    <property type="molecule type" value="Genomic_DNA"/>
</dbReference>
<keyword evidence="3" id="KW-1185">Reference proteome</keyword>
<dbReference type="Gene3D" id="1.10.260.40">
    <property type="entry name" value="lambda repressor-like DNA-binding domains"/>
    <property type="match status" value="1"/>
</dbReference>
<name>A0A5B0BHJ8_9ACTN</name>
<dbReference type="OrthoDB" id="3542608at2"/>
<evidence type="ECO:0000313" key="3">
    <source>
        <dbReference type="Proteomes" id="UP000324965"/>
    </source>
</evidence>
<gene>
    <name evidence="2" type="ORF">FGF04_06815</name>
</gene>
<dbReference type="AlphaFoldDB" id="A0A5B0BHJ8"/>
<dbReference type="SMART" id="SM00530">
    <property type="entry name" value="HTH_XRE"/>
    <property type="match status" value="1"/>
</dbReference>
<proteinExistence type="predicted"/>
<dbReference type="PROSITE" id="PS50943">
    <property type="entry name" value="HTH_CROC1"/>
    <property type="match status" value="1"/>
</dbReference>
<dbReference type="RefSeq" id="WP_149510340.1">
    <property type="nucleotide sequence ID" value="NZ_VDFC01000019.1"/>
</dbReference>
<comment type="caution">
    <text evidence="2">The sequence shown here is derived from an EMBL/GenBank/DDBJ whole genome shotgun (WGS) entry which is preliminary data.</text>
</comment>
<evidence type="ECO:0000259" key="1">
    <source>
        <dbReference type="PROSITE" id="PS50943"/>
    </source>
</evidence>
<reference evidence="2 3" key="1">
    <citation type="submission" date="2019-05" db="EMBL/GenBank/DDBJ databases">
        <authorList>
            <person name="Hariharan J."/>
            <person name="Choudoir M.J."/>
            <person name="Diebold P."/>
            <person name="Panke-Buisse K."/>
            <person name="Buckley D.H."/>
        </authorList>
    </citation>
    <scope>NUCLEOTIDE SEQUENCE [LARGE SCALE GENOMIC DNA]</scope>
    <source>
        <strain evidence="2 3">SUN51</strain>
    </source>
</reference>
<dbReference type="GO" id="GO:0003677">
    <property type="term" value="F:DNA binding"/>
    <property type="evidence" value="ECO:0007669"/>
    <property type="project" value="InterPro"/>
</dbReference>
<dbReference type="Pfam" id="PF13560">
    <property type="entry name" value="HTH_31"/>
    <property type="match status" value="1"/>
</dbReference>
<dbReference type="PANTHER" id="PTHR35010">
    <property type="entry name" value="BLL4672 PROTEIN-RELATED"/>
    <property type="match status" value="1"/>
</dbReference>
<feature type="domain" description="HTH cro/C1-type" evidence="1">
    <location>
        <begin position="32"/>
        <end position="83"/>
    </location>
</feature>
<dbReference type="Proteomes" id="UP000324965">
    <property type="component" value="Unassembled WGS sequence"/>
</dbReference>
<organism evidence="2 3">
    <name type="scientific">Streptomyces apricus</name>
    <dbReference type="NCBI Taxonomy" id="1828112"/>
    <lineage>
        <taxon>Bacteria</taxon>
        <taxon>Bacillati</taxon>
        <taxon>Actinomycetota</taxon>
        <taxon>Actinomycetes</taxon>
        <taxon>Kitasatosporales</taxon>
        <taxon>Streptomycetaceae</taxon>
        <taxon>Streptomyces</taxon>
    </lineage>
</organism>
<dbReference type="Gene3D" id="3.30.450.180">
    <property type="match status" value="1"/>
</dbReference>
<dbReference type="SUPFAM" id="SSF47413">
    <property type="entry name" value="lambda repressor-like DNA-binding domains"/>
    <property type="match status" value="1"/>
</dbReference>
<dbReference type="InterPro" id="IPR001387">
    <property type="entry name" value="Cro/C1-type_HTH"/>
</dbReference>
<dbReference type="InterPro" id="IPR041413">
    <property type="entry name" value="MLTR_LBD"/>
</dbReference>
<protein>
    <submittedName>
        <fullName evidence="2">Helix-turn-helix domain-containing protein</fullName>
    </submittedName>
</protein>
<sequence>MTEEQNQLGTALHRWRDRLAPADVGLPATGRRRAAGLRREELAALAGLSVDYLVRLEQGRASRPSEQVAAALARALQLEASERDHLYRLAHLPVPGSGHISTHIPPSVQRLLAALTREALAVFTADWTLITCTGLWAALFGEPAQPPADQRNLVRETFLSEPGSVPLPRSERGREALEAALVADLRATQGAFPDDPRLRGLVQECAGRSPRFAQLWSQGAAGALGHDRKTVTHPSVGDITLDCDILTVPGSDLRIVAYTAAAGTPSAEQLDFLRVTAARAPLASPTGNP</sequence>
<dbReference type="Pfam" id="PF17765">
    <property type="entry name" value="MLTR_LBD"/>
    <property type="match status" value="1"/>
</dbReference>
<accession>A0A5B0BHJ8</accession>
<dbReference type="PANTHER" id="PTHR35010:SF2">
    <property type="entry name" value="BLL4672 PROTEIN"/>
    <property type="match status" value="1"/>
</dbReference>